<dbReference type="Pfam" id="PF01494">
    <property type="entry name" value="FAD_binding_3"/>
    <property type="match status" value="1"/>
</dbReference>
<feature type="domain" description="FAD-binding" evidence="3">
    <location>
        <begin position="2"/>
        <end position="331"/>
    </location>
</feature>
<evidence type="ECO:0000313" key="4">
    <source>
        <dbReference type="EMBL" id="STZ26802.1"/>
    </source>
</evidence>
<evidence type="ECO:0000313" key="5">
    <source>
        <dbReference type="Proteomes" id="UP000255024"/>
    </source>
</evidence>
<dbReference type="GO" id="GO:0071949">
    <property type="term" value="F:FAD binding"/>
    <property type="evidence" value="ECO:0007669"/>
    <property type="project" value="InterPro"/>
</dbReference>
<evidence type="ECO:0000256" key="2">
    <source>
        <dbReference type="ARBA" id="ARBA00023033"/>
    </source>
</evidence>
<keyword evidence="5" id="KW-1185">Reference proteome</keyword>
<name>A0A378RIF5_MYROD</name>
<dbReference type="AlphaFoldDB" id="A0A378RIF5"/>
<dbReference type="InterPro" id="IPR002938">
    <property type="entry name" value="FAD-bd"/>
</dbReference>
<dbReference type="SUPFAM" id="SSF51905">
    <property type="entry name" value="FAD/NAD(P)-binding domain"/>
    <property type="match status" value="1"/>
</dbReference>
<gene>
    <name evidence="4" type="primary">xlnD</name>
    <name evidence="4" type="ORF">NCTC11179_00329</name>
</gene>
<dbReference type="InterPro" id="IPR050493">
    <property type="entry name" value="FAD-dep_Monooxygenase_BioMet"/>
</dbReference>
<keyword evidence="1 4" id="KW-0560">Oxidoreductase</keyword>
<evidence type="ECO:0000256" key="1">
    <source>
        <dbReference type="ARBA" id="ARBA00023002"/>
    </source>
</evidence>
<evidence type="ECO:0000259" key="3">
    <source>
        <dbReference type="Pfam" id="PF01494"/>
    </source>
</evidence>
<organism evidence="4 5">
    <name type="scientific">Myroides odoratus</name>
    <name type="common">Flavobacterium odoratum</name>
    <dbReference type="NCBI Taxonomy" id="256"/>
    <lineage>
        <taxon>Bacteria</taxon>
        <taxon>Pseudomonadati</taxon>
        <taxon>Bacteroidota</taxon>
        <taxon>Flavobacteriia</taxon>
        <taxon>Flavobacteriales</taxon>
        <taxon>Flavobacteriaceae</taxon>
        <taxon>Myroides</taxon>
    </lineage>
</organism>
<dbReference type="Gene3D" id="3.50.50.60">
    <property type="entry name" value="FAD/NAD(P)-binding domain"/>
    <property type="match status" value="1"/>
</dbReference>
<dbReference type="PANTHER" id="PTHR13789">
    <property type="entry name" value="MONOOXYGENASE"/>
    <property type="match status" value="1"/>
</dbReference>
<reference evidence="4 5" key="1">
    <citation type="submission" date="2018-06" db="EMBL/GenBank/DDBJ databases">
        <authorList>
            <consortium name="Pathogen Informatics"/>
            <person name="Doyle S."/>
        </authorList>
    </citation>
    <scope>NUCLEOTIDE SEQUENCE [LARGE SCALE GENOMIC DNA]</scope>
    <source>
        <strain evidence="4 5">NCTC11179</strain>
    </source>
</reference>
<dbReference type="PANTHER" id="PTHR13789:SF309">
    <property type="entry name" value="PUTATIVE (AFU_ORTHOLOGUE AFUA_6G14510)-RELATED"/>
    <property type="match status" value="1"/>
</dbReference>
<dbReference type="RefSeq" id="WP_115089872.1">
    <property type="nucleotide sequence ID" value="NZ_CP068107.1"/>
</dbReference>
<dbReference type="EMBL" id="UGQL01000001">
    <property type="protein sequence ID" value="STZ26802.1"/>
    <property type="molecule type" value="Genomic_DNA"/>
</dbReference>
<sequence>MQVAIVGAGIAGLTLAIALKKAGISFVVYEATAQIKPVGAGIAIANNAMQVYRHLGIADQLNAKGIRISTVMLTDLDLRVLDQTPLAFFEQKYQLANIAIHRSALHRVLLDAVGEEHIQLNKRLQQITQTATGGYTLQFTDETMVNHEFVIGTDGLRSQVRHGLFGNYPLRDAHQVCWRGVLSFDLPQAYEHVAVESWGKGKRMGFVKLTDQQVYWYFLVDEELYQKESHLESHLGECPSWVQQMIQQTPKETIHLDKIYDLKPFEGWYKEKACLIGDAAHATTPNLGQGACQAIEDVYVISKLLEKYTLEEALQQFPAIRKAKAHAIVRESWALGKVAQWKNPFFVALRNTSFRLLPAWMKKKQMKKMFELHQV</sequence>
<dbReference type="Proteomes" id="UP000255024">
    <property type="component" value="Unassembled WGS sequence"/>
</dbReference>
<proteinExistence type="predicted"/>
<dbReference type="InterPro" id="IPR036188">
    <property type="entry name" value="FAD/NAD-bd_sf"/>
</dbReference>
<dbReference type="GO" id="GO:0018669">
    <property type="term" value="F:3-hydroxybenzoate 6-monooxygenase activity"/>
    <property type="evidence" value="ECO:0007669"/>
    <property type="project" value="UniProtKB-EC"/>
</dbReference>
<keyword evidence="2" id="KW-0503">Monooxygenase</keyword>
<dbReference type="EC" id="1.14.13.24" evidence="4"/>
<protein>
    <submittedName>
        <fullName evidence="4">3-hydroxybenzoate 6-hydroxylase 1</fullName>
        <ecNumber evidence="4">1.14.13.24</ecNumber>
    </submittedName>
</protein>
<accession>A0A378RIF5</accession>
<dbReference type="PRINTS" id="PR00420">
    <property type="entry name" value="RNGMNOXGNASE"/>
</dbReference>